<evidence type="ECO:0000256" key="1">
    <source>
        <dbReference type="ARBA" id="ARBA00009156"/>
    </source>
</evidence>
<keyword evidence="3" id="KW-0418">Kinase</keyword>
<sequence>MYVIGIDIGTTNVKVCLFQLPDFELVDLYRFSTPTKWDNNDSKFEMEKIWNGVKKGLHFLSNKIDNPSELKSISIASAAQSIVLLDEQDQIIEPTITWFDPRSKSEAELINNIVGQQSLYAITGIVSHSNHSLTKLLWIKNKFPERYAKLKKWTCLSGFLAFKLSGKYATDVSLASRTLLLDLSSQKWSTEMIEYFDLNTQTFPQLVESGASLSVISKTIASEIGLNPSINIAIAGHDHMAGSICTNLAVDNELLNSTGTTEGLLLLKNKPFLNSKFQEYAISNGLYVKDNLFSLYGSMPTAGHSLNWFTKNFLASFAELVELSNTIYQDYQKNSKELIKNLLLFIPHLRGSGPPYRDSSSRGLLYGLQDNTDNKSMLFAVLAGLCFELRTLKDAYTEFTDQPIRSMKVIGPATLNPLWLQLKADILNCEILSYKTDEAVARGAGILAAIKQGYIDKLPVNSYDRYLPSQENKNLFNEYYQQIYMPLSKIKREFDLIKFSDS</sequence>
<dbReference type="PIRSF" id="PIRSF000538">
    <property type="entry name" value="GlpK"/>
    <property type="match status" value="1"/>
</dbReference>
<dbReference type="InterPro" id="IPR018484">
    <property type="entry name" value="FGGY_N"/>
</dbReference>
<evidence type="ECO:0008006" key="8">
    <source>
        <dbReference type="Google" id="ProtNLM"/>
    </source>
</evidence>
<dbReference type="GO" id="GO:0016301">
    <property type="term" value="F:kinase activity"/>
    <property type="evidence" value="ECO:0007669"/>
    <property type="project" value="UniProtKB-KW"/>
</dbReference>
<dbReference type="InterPro" id="IPR018485">
    <property type="entry name" value="FGGY_C"/>
</dbReference>
<evidence type="ECO:0000256" key="2">
    <source>
        <dbReference type="ARBA" id="ARBA00022679"/>
    </source>
</evidence>
<feature type="domain" description="Carbohydrate kinase FGGY N-terminal" evidence="4">
    <location>
        <begin position="2"/>
        <end position="245"/>
    </location>
</feature>
<comment type="caution">
    <text evidence="6">The sequence shown here is derived from an EMBL/GenBank/DDBJ whole genome shotgun (WGS) entry which is preliminary data.</text>
</comment>
<dbReference type="SUPFAM" id="SSF53067">
    <property type="entry name" value="Actin-like ATPase domain"/>
    <property type="match status" value="2"/>
</dbReference>
<proteinExistence type="inferred from homology"/>
<dbReference type="Gene3D" id="3.30.420.40">
    <property type="match status" value="2"/>
</dbReference>
<dbReference type="InterPro" id="IPR043129">
    <property type="entry name" value="ATPase_NBD"/>
</dbReference>
<dbReference type="RefSeq" id="WP_127739420.1">
    <property type="nucleotide sequence ID" value="NZ_CP196003.1"/>
</dbReference>
<organism evidence="6 7">
    <name type="scientific">Niallia taxi</name>
    <dbReference type="NCBI Taxonomy" id="2499688"/>
    <lineage>
        <taxon>Bacteria</taxon>
        <taxon>Bacillati</taxon>
        <taxon>Bacillota</taxon>
        <taxon>Bacilli</taxon>
        <taxon>Bacillales</taxon>
        <taxon>Bacillaceae</taxon>
        <taxon>Niallia</taxon>
    </lineage>
</organism>
<protein>
    <recommendedName>
        <fullName evidence="8">Glycerol kinase</fullName>
    </recommendedName>
</protein>
<dbReference type="InterPro" id="IPR000577">
    <property type="entry name" value="Carb_kinase_FGGY"/>
</dbReference>
<evidence type="ECO:0000256" key="3">
    <source>
        <dbReference type="ARBA" id="ARBA00022777"/>
    </source>
</evidence>
<comment type="similarity">
    <text evidence="1">Belongs to the FGGY kinase family.</text>
</comment>
<dbReference type="GO" id="GO:0005975">
    <property type="term" value="P:carbohydrate metabolic process"/>
    <property type="evidence" value="ECO:0007669"/>
    <property type="project" value="InterPro"/>
</dbReference>
<evidence type="ECO:0000313" key="7">
    <source>
        <dbReference type="Proteomes" id="UP000288024"/>
    </source>
</evidence>
<dbReference type="PANTHER" id="PTHR43095">
    <property type="entry name" value="SUGAR KINASE"/>
    <property type="match status" value="1"/>
</dbReference>
<dbReference type="InterPro" id="IPR050406">
    <property type="entry name" value="FGGY_Carb_Kinase"/>
</dbReference>
<name>A0A437K844_9BACI</name>
<keyword evidence="7" id="KW-1185">Reference proteome</keyword>
<dbReference type="AlphaFoldDB" id="A0A437K844"/>
<dbReference type="CDD" id="cd07773">
    <property type="entry name" value="ASKHA_NBD_FGGY_FK"/>
    <property type="match status" value="1"/>
</dbReference>
<keyword evidence="2" id="KW-0808">Transferase</keyword>
<feature type="domain" description="Carbohydrate kinase FGGY C-terminal" evidence="5">
    <location>
        <begin position="255"/>
        <end position="450"/>
    </location>
</feature>
<dbReference type="EMBL" id="RZTZ01000007">
    <property type="protein sequence ID" value="RVT60168.1"/>
    <property type="molecule type" value="Genomic_DNA"/>
</dbReference>
<gene>
    <name evidence="6" type="ORF">EM808_17115</name>
</gene>
<evidence type="ECO:0000259" key="4">
    <source>
        <dbReference type="Pfam" id="PF00370"/>
    </source>
</evidence>
<accession>A0A437K844</accession>
<dbReference type="Proteomes" id="UP000288024">
    <property type="component" value="Unassembled WGS sequence"/>
</dbReference>
<dbReference type="Pfam" id="PF00370">
    <property type="entry name" value="FGGY_N"/>
    <property type="match status" value="1"/>
</dbReference>
<reference evidence="6 7" key="1">
    <citation type="submission" date="2019-01" db="EMBL/GenBank/DDBJ databases">
        <title>Bacillus sp. M5HDSG1-1, whole genome shotgun sequence.</title>
        <authorList>
            <person name="Tuo L."/>
        </authorList>
    </citation>
    <scope>NUCLEOTIDE SEQUENCE [LARGE SCALE GENOMIC DNA]</scope>
    <source>
        <strain evidence="6 7">M5HDSG1-1</strain>
    </source>
</reference>
<dbReference type="PANTHER" id="PTHR43095:SF5">
    <property type="entry name" value="XYLULOSE KINASE"/>
    <property type="match status" value="1"/>
</dbReference>
<evidence type="ECO:0000259" key="5">
    <source>
        <dbReference type="Pfam" id="PF02782"/>
    </source>
</evidence>
<evidence type="ECO:0000313" key="6">
    <source>
        <dbReference type="EMBL" id="RVT60168.1"/>
    </source>
</evidence>
<dbReference type="Pfam" id="PF02782">
    <property type="entry name" value="FGGY_C"/>
    <property type="match status" value="1"/>
</dbReference>